<comment type="caution">
    <text evidence="1">The sequence shown here is derived from an EMBL/GenBank/DDBJ whole genome shotgun (WGS) entry which is preliminary data.</text>
</comment>
<name>A0AAP0EQD7_9MAGN</name>
<evidence type="ECO:0000313" key="1">
    <source>
        <dbReference type="EMBL" id="KAK9094937.1"/>
    </source>
</evidence>
<dbReference type="Proteomes" id="UP001419268">
    <property type="component" value="Unassembled WGS sequence"/>
</dbReference>
<evidence type="ECO:0000313" key="2">
    <source>
        <dbReference type="Proteomes" id="UP001419268"/>
    </source>
</evidence>
<dbReference type="AlphaFoldDB" id="A0AAP0EQD7"/>
<organism evidence="1 2">
    <name type="scientific">Stephania cephalantha</name>
    <dbReference type="NCBI Taxonomy" id="152367"/>
    <lineage>
        <taxon>Eukaryota</taxon>
        <taxon>Viridiplantae</taxon>
        <taxon>Streptophyta</taxon>
        <taxon>Embryophyta</taxon>
        <taxon>Tracheophyta</taxon>
        <taxon>Spermatophyta</taxon>
        <taxon>Magnoliopsida</taxon>
        <taxon>Ranunculales</taxon>
        <taxon>Menispermaceae</taxon>
        <taxon>Menispermoideae</taxon>
        <taxon>Cissampelideae</taxon>
        <taxon>Stephania</taxon>
    </lineage>
</organism>
<sequence>MYPYQSFNLLPLALSSLYKIATYAKISYLNSSNNNIEIRGGRAAPRPDNTWDHTSERAKNLLKLESSKKVEASNAIEEVLVTNAFG</sequence>
<reference evidence="1 2" key="1">
    <citation type="submission" date="2024-01" db="EMBL/GenBank/DDBJ databases">
        <title>Genome assemblies of Stephania.</title>
        <authorList>
            <person name="Yang L."/>
        </authorList>
    </citation>
    <scope>NUCLEOTIDE SEQUENCE [LARGE SCALE GENOMIC DNA]</scope>
    <source>
        <strain evidence="1">JXDWG</strain>
        <tissue evidence="1">Leaf</tissue>
    </source>
</reference>
<dbReference type="EMBL" id="JBBNAG010000011">
    <property type="protein sequence ID" value="KAK9094937.1"/>
    <property type="molecule type" value="Genomic_DNA"/>
</dbReference>
<accession>A0AAP0EQD7</accession>
<proteinExistence type="predicted"/>
<keyword evidence="2" id="KW-1185">Reference proteome</keyword>
<gene>
    <name evidence="1" type="ORF">Scep_026406</name>
</gene>
<protein>
    <submittedName>
        <fullName evidence="1">Uncharacterized protein</fullName>
    </submittedName>
</protein>